<sequence length="90" mass="10093">MERQEKDERWAIHMESKVREQLKDPDSAKFRNTRTFHGGGVPVACGEVNSKNSFGGMGGYQRFVAAGHIVALDEQVEGGLQELWGQFCHD</sequence>
<dbReference type="EMBL" id="FLTS01000001">
    <property type="protein sequence ID" value="SBV37820.1"/>
    <property type="molecule type" value="Genomic_DNA"/>
</dbReference>
<protein>
    <submittedName>
        <fullName evidence="1">Uncharacterized protein</fullName>
    </submittedName>
</protein>
<dbReference type="AlphaFoldDB" id="A0A1Y5Q6C2"/>
<proteinExistence type="predicted"/>
<name>A0A1Y5Q6C2_9GAMM</name>
<gene>
    <name evidence="1" type="ORF">STPYR_12763</name>
</gene>
<accession>A0A1Y5Q6C2</accession>
<reference evidence="1" key="1">
    <citation type="submission" date="2016-03" db="EMBL/GenBank/DDBJ databases">
        <authorList>
            <person name="Ploux O."/>
        </authorList>
    </citation>
    <scope>NUCLEOTIDE SEQUENCE</scope>
    <source>
        <strain evidence="1">UC10</strain>
    </source>
</reference>
<organism evidence="1">
    <name type="scientific">uncultured Stenotrophomonas sp</name>
    <dbReference type="NCBI Taxonomy" id="165438"/>
    <lineage>
        <taxon>Bacteria</taxon>
        <taxon>Pseudomonadati</taxon>
        <taxon>Pseudomonadota</taxon>
        <taxon>Gammaproteobacteria</taxon>
        <taxon>Lysobacterales</taxon>
        <taxon>Lysobacteraceae</taxon>
        <taxon>Stenotrophomonas</taxon>
        <taxon>environmental samples</taxon>
    </lineage>
</organism>
<evidence type="ECO:0000313" key="1">
    <source>
        <dbReference type="EMBL" id="SBV37820.1"/>
    </source>
</evidence>